<organism evidence="1 2">
    <name type="scientific">Granulicella aggregans</name>
    <dbReference type="NCBI Taxonomy" id="474949"/>
    <lineage>
        <taxon>Bacteria</taxon>
        <taxon>Pseudomonadati</taxon>
        <taxon>Acidobacteriota</taxon>
        <taxon>Terriglobia</taxon>
        <taxon>Terriglobales</taxon>
        <taxon>Acidobacteriaceae</taxon>
        <taxon>Granulicella</taxon>
    </lineage>
</organism>
<reference evidence="1 2" key="1">
    <citation type="submission" date="2020-08" db="EMBL/GenBank/DDBJ databases">
        <title>Genomic Encyclopedia of Type Strains, Phase IV (KMG-V): Genome sequencing to study the core and pangenomes of soil and plant-associated prokaryotes.</title>
        <authorList>
            <person name="Whitman W."/>
        </authorList>
    </citation>
    <scope>NUCLEOTIDE SEQUENCE [LARGE SCALE GENOMIC DNA]</scope>
    <source>
        <strain evidence="1 2">M8UP14</strain>
    </source>
</reference>
<dbReference type="RefSeq" id="WP_184220468.1">
    <property type="nucleotide sequence ID" value="NZ_JACHIP010000005.1"/>
</dbReference>
<sequence length="76" mass="8424">MARFFDPQIEQLVIVIAGIGKSGTEAAAEFVTDKEALRTWIEALPERDHENVEIVLSTDLIEGRHGPPHVIASDSW</sequence>
<proteinExistence type="predicted"/>
<accession>A0A7W7ZGC4</accession>
<dbReference type="AlphaFoldDB" id="A0A7W7ZGC4"/>
<gene>
    <name evidence="1" type="ORF">HDF16_004009</name>
</gene>
<comment type="caution">
    <text evidence="1">The sequence shown here is derived from an EMBL/GenBank/DDBJ whole genome shotgun (WGS) entry which is preliminary data.</text>
</comment>
<dbReference type="Proteomes" id="UP000540989">
    <property type="component" value="Unassembled WGS sequence"/>
</dbReference>
<evidence type="ECO:0000313" key="2">
    <source>
        <dbReference type="Proteomes" id="UP000540989"/>
    </source>
</evidence>
<name>A0A7W7ZGC4_9BACT</name>
<keyword evidence="2" id="KW-1185">Reference proteome</keyword>
<protein>
    <submittedName>
        <fullName evidence="1">Uncharacterized protein</fullName>
    </submittedName>
</protein>
<dbReference type="EMBL" id="JACHIP010000005">
    <property type="protein sequence ID" value="MBB5059286.1"/>
    <property type="molecule type" value="Genomic_DNA"/>
</dbReference>
<evidence type="ECO:0000313" key="1">
    <source>
        <dbReference type="EMBL" id="MBB5059286.1"/>
    </source>
</evidence>